<reference evidence="1 2" key="1">
    <citation type="journal article" date="2024" name="BMC Genomics">
        <title>De novo assembly and annotation of Popillia japonica's genome with initial clues to its potential as an invasive pest.</title>
        <authorList>
            <person name="Cucini C."/>
            <person name="Boschi S."/>
            <person name="Funari R."/>
            <person name="Cardaioli E."/>
            <person name="Iannotti N."/>
            <person name="Marturano G."/>
            <person name="Paoli F."/>
            <person name="Bruttini M."/>
            <person name="Carapelli A."/>
            <person name="Frati F."/>
            <person name="Nardi F."/>
        </authorList>
    </citation>
    <scope>NUCLEOTIDE SEQUENCE [LARGE SCALE GENOMIC DNA]</scope>
    <source>
        <strain evidence="1">DMR45628</strain>
    </source>
</reference>
<organism evidence="1 2">
    <name type="scientific">Popillia japonica</name>
    <name type="common">Japanese beetle</name>
    <dbReference type="NCBI Taxonomy" id="7064"/>
    <lineage>
        <taxon>Eukaryota</taxon>
        <taxon>Metazoa</taxon>
        <taxon>Ecdysozoa</taxon>
        <taxon>Arthropoda</taxon>
        <taxon>Hexapoda</taxon>
        <taxon>Insecta</taxon>
        <taxon>Pterygota</taxon>
        <taxon>Neoptera</taxon>
        <taxon>Endopterygota</taxon>
        <taxon>Coleoptera</taxon>
        <taxon>Polyphaga</taxon>
        <taxon>Scarabaeiformia</taxon>
        <taxon>Scarabaeidae</taxon>
        <taxon>Rutelinae</taxon>
        <taxon>Popillia</taxon>
    </lineage>
</organism>
<dbReference type="PANTHER" id="PTHR37984:SF5">
    <property type="entry name" value="PROTEIN NYNRIN-LIKE"/>
    <property type="match status" value="1"/>
</dbReference>
<accession>A0AAW1JV93</accession>
<dbReference type="EMBL" id="JASPKY010000345">
    <property type="protein sequence ID" value="KAK9707646.1"/>
    <property type="molecule type" value="Genomic_DNA"/>
</dbReference>
<dbReference type="PANTHER" id="PTHR37984">
    <property type="entry name" value="PROTEIN CBG26694"/>
    <property type="match status" value="1"/>
</dbReference>
<proteinExistence type="predicted"/>
<comment type="caution">
    <text evidence="1">The sequence shown here is derived from an EMBL/GenBank/DDBJ whole genome shotgun (WGS) entry which is preliminary data.</text>
</comment>
<name>A0AAW1JV93_POPJA</name>
<evidence type="ECO:0000313" key="2">
    <source>
        <dbReference type="Proteomes" id="UP001458880"/>
    </source>
</evidence>
<sequence length="198" mass="23122">MQHKLDNFLFNYRNTPSSVTRKSPAELMFRQIPRTQLNLMKPKYLEGKSERRYTEVTTERENKSRRTLRNYVEGESVLVYLAYTKKWVTGKIMKCLSNCTYLVQVANKIRFIHADCLKSTTLGSDSLTEPLVPVTQTEYRPVSNFDGTNPVQDPPETLRRILALQIPRYPNPKLPWPKHLTIAHRPKRTINAAKRLDF</sequence>
<gene>
    <name evidence="1" type="ORF">QE152_g27733</name>
</gene>
<keyword evidence="2" id="KW-1185">Reference proteome</keyword>
<evidence type="ECO:0000313" key="1">
    <source>
        <dbReference type="EMBL" id="KAK9707646.1"/>
    </source>
</evidence>
<dbReference type="Proteomes" id="UP001458880">
    <property type="component" value="Unassembled WGS sequence"/>
</dbReference>
<protein>
    <submittedName>
        <fullName evidence="1">Uncharacterized protein</fullName>
    </submittedName>
</protein>
<dbReference type="InterPro" id="IPR050951">
    <property type="entry name" value="Retrovirus_Pol_polyprotein"/>
</dbReference>
<dbReference type="AlphaFoldDB" id="A0AAW1JV93"/>